<evidence type="ECO:0000313" key="3">
    <source>
        <dbReference type="EMBL" id="ELA26587.1"/>
    </source>
</evidence>
<dbReference type="HOGENOM" id="CLU_166321_0_0_1"/>
<reference evidence="3" key="1">
    <citation type="submission" date="2012-08" db="EMBL/GenBank/DDBJ databases">
        <title>Genome analysis of Colletotrichum orbiculare and Colletotrichum fructicola.</title>
        <authorList>
            <person name="Gan P.H.P."/>
            <person name="Ikeda K."/>
            <person name="Irieda H."/>
            <person name="Narusaka M."/>
            <person name="O'Connell R.J."/>
            <person name="Narusaka Y."/>
            <person name="Takano Y."/>
            <person name="Kubo Y."/>
            <person name="Shirasu K."/>
        </authorList>
    </citation>
    <scope>NUCLEOTIDE SEQUENCE</scope>
    <source>
        <strain evidence="3">Nara gc5</strain>
    </source>
</reference>
<dbReference type="AlphaFoldDB" id="L2FJQ2"/>
<protein>
    <submittedName>
        <fullName evidence="3">Serine arginine repetitive matrix protein 1</fullName>
    </submittedName>
</protein>
<feature type="region of interest" description="Disordered" evidence="2">
    <location>
        <begin position="1"/>
        <end position="21"/>
    </location>
</feature>
<dbReference type="STRING" id="1213859.L2FJQ2"/>
<evidence type="ECO:0000256" key="1">
    <source>
        <dbReference type="SAM" id="Coils"/>
    </source>
</evidence>
<feature type="coiled-coil region" evidence="1">
    <location>
        <begin position="33"/>
        <end position="64"/>
    </location>
</feature>
<proteinExistence type="predicted"/>
<sequence>MLSTLPPLIPGGKIDPSLLPTTTGITREIEPHYKKLKGEEEKARAELDAKQDKLRQSLQSLKSLAGEGLGGAAF</sequence>
<evidence type="ECO:0000256" key="2">
    <source>
        <dbReference type="SAM" id="MobiDB-lite"/>
    </source>
</evidence>
<organism evidence="3">
    <name type="scientific">Colletotrichum fructicola (strain Nara gc5)</name>
    <name type="common">Anthracnose fungus</name>
    <name type="synonym">Colletotrichum gloeosporioides (strain Nara gc5)</name>
    <dbReference type="NCBI Taxonomy" id="1213859"/>
    <lineage>
        <taxon>Eukaryota</taxon>
        <taxon>Fungi</taxon>
        <taxon>Dikarya</taxon>
        <taxon>Ascomycota</taxon>
        <taxon>Pezizomycotina</taxon>
        <taxon>Sordariomycetes</taxon>
        <taxon>Hypocreomycetidae</taxon>
        <taxon>Glomerellales</taxon>
        <taxon>Glomerellaceae</taxon>
        <taxon>Colletotrichum</taxon>
        <taxon>Colletotrichum gloeosporioides species complex</taxon>
    </lineage>
</organism>
<accession>L2FJQ2</accession>
<keyword evidence="1" id="KW-0175">Coiled coil</keyword>
<name>L2FJQ2_COLFN</name>
<dbReference type="EMBL" id="KB021034">
    <property type="protein sequence ID" value="ELA26587.1"/>
    <property type="molecule type" value="Genomic_DNA"/>
</dbReference>
<gene>
    <name evidence="3" type="ORF">CGGC5_12425</name>
</gene>